<dbReference type="SUPFAM" id="SSF109755">
    <property type="entry name" value="PhoU-like"/>
    <property type="match status" value="1"/>
</dbReference>
<dbReference type="EMBL" id="JBBHJY010000011">
    <property type="protein sequence ID" value="MEJ6011816.1"/>
    <property type="molecule type" value="Genomic_DNA"/>
</dbReference>
<evidence type="ECO:0000313" key="2">
    <source>
        <dbReference type="EMBL" id="MEJ6011816.1"/>
    </source>
</evidence>
<dbReference type="InterPro" id="IPR018445">
    <property type="entry name" value="Put_Phosphate_transp_reg"/>
</dbReference>
<protein>
    <submittedName>
        <fullName evidence="2">DUF47 family protein</fullName>
    </submittedName>
</protein>
<dbReference type="Pfam" id="PF01865">
    <property type="entry name" value="PhoU_div"/>
    <property type="match status" value="1"/>
</dbReference>
<evidence type="ECO:0000256" key="1">
    <source>
        <dbReference type="ARBA" id="ARBA00008591"/>
    </source>
</evidence>
<evidence type="ECO:0000313" key="3">
    <source>
        <dbReference type="Proteomes" id="UP001379235"/>
    </source>
</evidence>
<reference evidence="2 3" key="1">
    <citation type="submission" date="2024-03" db="EMBL/GenBank/DDBJ databases">
        <authorList>
            <person name="Jo J.-H."/>
        </authorList>
    </citation>
    <scope>NUCLEOTIDE SEQUENCE [LARGE SCALE GENOMIC DNA]</scope>
    <source>
        <strain evidence="2 3">AS3R-12</strain>
    </source>
</reference>
<name>A0ABU8SCX5_9SPHN</name>
<dbReference type="InterPro" id="IPR038078">
    <property type="entry name" value="PhoU-like_sf"/>
</dbReference>
<dbReference type="InterPro" id="IPR052912">
    <property type="entry name" value="UPF0111_domain"/>
</dbReference>
<gene>
    <name evidence="2" type="ORF">WG900_18080</name>
</gene>
<accession>A0ABU8SCX5</accession>
<dbReference type="PANTHER" id="PTHR37298:SF1">
    <property type="entry name" value="UPF0111 PROTEIN YKAA"/>
    <property type="match status" value="1"/>
</dbReference>
<comment type="similarity">
    <text evidence="1">Belongs to the UPF0111 family.</text>
</comment>
<dbReference type="PANTHER" id="PTHR37298">
    <property type="entry name" value="UPF0111 PROTEIN YKAA"/>
    <property type="match status" value="1"/>
</dbReference>
<sequence>MMFAWFQRLLPKSGDFYELFEGHGANIVAAAIALDGLARGQGDPHVAIATIRDREHDADDIIRKTLHEVRQTFLAPFDRGAITSLIGAMDDVIDEMQSAASAIELYEFSAFDPHMQEIAGIALSASNIIAEALPMLRDLEKNGERLHKLTGELVSLEGKVDLLHDAGMKEHYQRAKGGGKTLDFIVAKEIYKHLERIADAFEDVANEIDSLVIDHA</sequence>
<dbReference type="RefSeq" id="WP_339969422.1">
    <property type="nucleotide sequence ID" value="NZ_JBBHJY010000011.1"/>
</dbReference>
<organism evidence="2 3">
    <name type="scientific">Novosphingobium aquae</name>
    <dbReference type="NCBI Taxonomy" id="3133435"/>
    <lineage>
        <taxon>Bacteria</taxon>
        <taxon>Pseudomonadati</taxon>
        <taxon>Pseudomonadota</taxon>
        <taxon>Alphaproteobacteria</taxon>
        <taxon>Sphingomonadales</taxon>
        <taxon>Sphingomonadaceae</taxon>
        <taxon>Novosphingobium</taxon>
    </lineage>
</organism>
<comment type="caution">
    <text evidence="2">The sequence shown here is derived from an EMBL/GenBank/DDBJ whole genome shotgun (WGS) entry which is preliminary data.</text>
</comment>
<proteinExistence type="inferred from homology"/>
<dbReference type="Proteomes" id="UP001379235">
    <property type="component" value="Unassembled WGS sequence"/>
</dbReference>
<keyword evidence="3" id="KW-1185">Reference proteome</keyword>
<dbReference type="Gene3D" id="1.20.58.220">
    <property type="entry name" value="Phosphate transport system protein phou homolog 2, domain 2"/>
    <property type="match status" value="1"/>
</dbReference>